<reference evidence="2" key="1">
    <citation type="submission" date="2015-04" db="UniProtKB">
        <authorList>
            <consortium name="EnsemblPlants"/>
        </authorList>
    </citation>
    <scope>IDENTIFICATION</scope>
</reference>
<organism evidence="2">
    <name type="scientific">Oryza meridionalis</name>
    <dbReference type="NCBI Taxonomy" id="40149"/>
    <lineage>
        <taxon>Eukaryota</taxon>
        <taxon>Viridiplantae</taxon>
        <taxon>Streptophyta</taxon>
        <taxon>Embryophyta</taxon>
        <taxon>Tracheophyta</taxon>
        <taxon>Spermatophyta</taxon>
        <taxon>Magnoliopsida</taxon>
        <taxon>Liliopsida</taxon>
        <taxon>Poales</taxon>
        <taxon>Poaceae</taxon>
        <taxon>BOP clade</taxon>
        <taxon>Oryzoideae</taxon>
        <taxon>Oryzeae</taxon>
        <taxon>Oryzinae</taxon>
        <taxon>Oryza</taxon>
    </lineage>
</organism>
<proteinExistence type="predicted"/>
<dbReference type="Proteomes" id="UP000008021">
    <property type="component" value="Chromosome 4"/>
</dbReference>
<dbReference type="EnsemblPlants" id="OMERI04G03780.1">
    <property type="protein sequence ID" value="OMERI04G03780.1"/>
    <property type="gene ID" value="OMERI04G03780"/>
</dbReference>
<dbReference type="AlphaFoldDB" id="A0A0E0DBA0"/>
<sequence length="109" mass="11257">MAGGVGMCGGGRGWWLGGVGAGGRRGCAGGGGRGWWQRRWWLARVAAVGVHAFGPPDSAAARHGSFRSSGGWLQDHCIRLQRVAAGSPDKRMTPPAIDGSMLGARMKTG</sequence>
<protein>
    <submittedName>
        <fullName evidence="2">Uncharacterized protein</fullName>
    </submittedName>
</protein>
<evidence type="ECO:0000313" key="2">
    <source>
        <dbReference type="EnsemblPlants" id="OMERI04G03780.1"/>
    </source>
</evidence>
<reference evidence="2" key="2">
    <citation type="submission" date="2018-05" db="EMBL/GenBank/DDBJ databases">
        <title>OmerRS3 (Oryza meridionalis Reference Sequence Version 3).</title>
        <authorList>
            <person name="Zhang J."/>
            <person name="Kudrna D."/>
            <person name="Lee S."/>
            <person name="Talag J."/>
            <person name="Welchert J."/>
            <person name="Wing R.A."/>
        </authorList>
    </citation>
    <scope>NUCLEOTIDE SEQUENCE [LARGE SCALE GENOMIC DNA]</scope>
    <source>
        <strain evidence="2">cv. OR44</strain>
    </source>
</reference>
<feature type="region of interest" description="Disordered" evidence="1">
    <location>
        <begin position="84"/>
        <end position="109"/>
    </location>
</feature>
<name>A0A0E0DBA0_9ORYZ</name>
<keyword evidence="3" id="KW-1185">Reference proteome</keyword>
<dbReference type="Gramene" id="OMERI04G03780.1">
    <property type="protein sequence ID" value="OMERI04G03780.1"/>
    <property type="gene ID" value="OMERI04G03780"/>
</dbReference>
<dbReference type="HOGENOM" id="CLU_161652_0_0_1"/>
<evidence type="ECO:0000256" key="1">
    <source>
        <dbReference type="SAM" id="MobiDB-lite"/>
    </source>
</evidence>
<accession>A0A0E0DBA0</accession>
<evidence type="ECO:0000313" key="3">
    <source>
        <dbReference type="Proteomes" id="UP000008021"/>
    </source>
</evidence>